<comment type="caution">
    <text evidence="3">The sequence shown here is derived from an EMBL/GenBank/DDBJ whole genome shotgun (WGS) entry which is preliminary data.</text>
</comment>
<dbReference type="SUPFAM" id="SSF49899">
    <property type="entry name" value="Concanavalin A-like lectins/glucanases"/>
    <property type="match status" value="1"/>
</dbReference>
<dbReference type="InterPro" id="IPR000757">
    <property type="entry name" value="Beta-glucanase-like"/>
</dbReference>
<protein>
    <submittedName>
        <fullName evidence="3">Glycoside hydrolase family 16 protein</fullName>
    </submittedName>
</protein>
<dbReference type="GO" id="GO:0016787">
    <property type="term" value="F:hydrolase activity"/>
    <property type="evidence" value="ECO:0007669"/>
    <property type="project" value="UniProtKB-KW"/>
</dbReference>
<dbReference type="Pfam" id="PF00722">
    <property type="entry name" value="Glyco_hydro_16"/>
    <property type="match status" value="1"/>
</dbReference>
<keyword evidence="3" id="KW-0378">Hydrolase</keyword>
<evidence type="ECO:0000313" key="4">
    <source>
        <dbReference type="Proteomes" id="UP001201985"/>
    </source>
</evidence>
<dbReference type="Proteomes" id="UP001201985">
    <property type="component" value="Unassembled WGS sequence"/>
</dbReference>
<comment type="similarity">
    <text evidence="1">Belongs to the glycosyl hydrolase 16 family.</text>
</comment>
<gene>
    <name evidence="3" type="ORF">MON41_18645</name>
</gene>
<dbReference type="CDD" id="cd00413">
    <property type="entry name" value="Glyco_hydrolase_16"/>
    <property type="match status" value="1"/>
</dbReference>
<evidence type="ECO:0000256" key="1">
    <source>
        <dbReference type="ARBA" id="ARBA00006865"/>
    </source>
</evidence>
<reference evidence="3 4" key="1">
    <citation type="submission" date="2022-03" db="EMBL/GenBank/DDBJ databases">
        <title>Complete genome analysis of Roseomonas KG 17.1 : a prolific producer of plant growth promoters.</title>
        <authorList>
            <person name="Saadouli I."/>
            <person name="Najjari A."/>
            <person name="Mosbah A."/>
            <person name="Ouzari H.I."/>
        </authorList>
    </citation>
    <scope>NUCLEOTIDE SEQUENCE [LARGE SCALE GENOMIC DNA]</scope>
    <source>
        <strain evidence="3 4">KG17-1</strain>
    </source>
</reference>
<dbReference type="PROSITE" id="PS51762">
    <property type="entry name" value="GH16_2"/>
    <property type="match status" value="1"/>
</dbReference>
<accession>A0ABS9W8Z0</accession>
<name>A0ABS9W8Z0_9PROT</name>
<dbReference type="EMBL" id="JALBUU010000044">
    <property type="protein sequence ID" value="MCI0755702.1"/>
    <property type="molecule type" value="Genomic_DNA"/>
</dbReference>
<dbReference type="PANTHER" id="PTHR38121:SF2">
    <property type="entry name" value="ACYLTRANSFERASE 3 DOMAIN-CONTAINING PROTEIN"/>
    <property type="match status" value="1"/>
</dbReference>
<dbReference type="RefSeq" id="WP_241793563.1">
    <property type="nucleotide sequence ID" value="NZ_JALBUU010000044.1"/>
</dbReference>
<organism evidence="3 4">
    <name type="scientific">Teichococcus vastitatis</name>
    <dbReference type="NCBI Taxonomy" id="2307076"/>
    <lineage>
        <taxon>Bacteria</taxon>
        <taxon>Pseudomonadati</taxon>
        <taxon>Pseudomonadota</taxon>
        <taxon>Alphaproteobacteria</taxon>
        <taxon>Acetobacterales</taxon>
        <taxon>Roseomonadaceae</taxon>
        <taxon>Roseomonas</taxon>
    </lineage>
</organism>
<evidence type="ECO:0000259" key="2">
    <source>
        <dbReference type="PROSITE" id="PS51762"/>
    </source>
</evidence>
<sequence>MIFKLARGCMPVLILISAVGGAIPARTESPQPLGAPRLTAPPAALSGSAGWLERFDRLDKERWCISGDSYAPFWATDGLGGRWNPMAVSVEGGSLVLRTEVGNRQVAAAEVHTCQSFGFGTYEAAVMVPALNGVISAMMSYVDNSRTEIDFEFEGRDAAALHTVTWTSSDTKEHSLHIHAAAFPGTWTRLRYEWRPTGVEFFVNDLPVAHHRGVVPSTPAHLVFNVWPTDNPEWGGPSTDGAAVMRVDWVRFTPIAVLPAAASSDEKR</sequence>
<feature type="domain" description="GH16" evidence="2">
    <location>
        <begin position="24"/>
        <end position="258"/>
    </location>
</feature>
<dbReference type="Gene3D" id="2.60.120.200">
    <property type="match status" value="1"/>
</dbReference>
<dbReference type="InterPro" id="IPR013320">
    <property type="entry name" value="ConA-like_dom_sf"/>
</dbReference>
<evidence type="ECO:0000313" key="3">
    <source>
        <dbReference type="EMBL" id="MCI0755702.1"/>
    </source>
</evidence>
<proteinExistence type="inferred from homology"/>
<dbReference type="PANTHER" id="PTHR38121">
    <property type="entry name" value="GH16 DOMAIN-CONTAINING PROTEIN"/>
    <property type="match status" value="1"/>
</dbReference>
<keyword evidence="4" id="KW-1185">Reference proteome</keyword>